<proteinExistence type="predicted"/>
<gene>
    <name evidence="1" type="ORF">NM688_g3546</name>
</gene>
<protein>
    <submittedName>
        <fullName evidence="1">Uncharacterized protein</fullName>
    </submittedName>
</protein>
<keyword evidence="2" id="KW-1185">Reference proteome</keyword>
<reference evidence="1" key="1">
    <citation type="submission" date="2022-07" db="EMBL/GenBank/DDBJ databases">
        <title>Genome Sequence of Phlebia brevispora.</title>
        <authorList>
            <person name="Buettner E."/>
        </authorList>
    </citation>
    <scope>NUCLEOTIDE SEQUENCE</scope>
    <source>
        <strain evidence="1">MPL23</strain>
    </source>
</reference>
<evidence type="ECO:0000313" key="2">
    <source>
        <dbReference type="Proteomes" id="UP001148662"/>
    </source>
</evidence>
<sequence length="189" mass="20599">MEDLTRSVGETHYDTEAAFDLGLHRTRSYSIPELPLATASLAILENQGLQQHHDLQSVCGEASVTLLGDMTGLDMSSDMVVATAAQGELASASPSLLILSPTAQPHSPSILWSRNHLESRLTRRLLSQKLSPTRSEQARTPPPSMDRKESQATLKVSSRGNPTGRREEGRVELDYLGMSQPLQLTLKGL</sequence>
<evidence type="ECO:0000313" key="1">
    <source>
        <dbReference type="EMBL" id="KAJ3553558.1"/>
    </source>
</evidence>
<dbReference type="EMBL" id="JANHOG010000524">
    <property type="protein sequence ID" value="KAJ3553558.1"/>
    <property type="molecule type" value="Genomic_DNA"/>
</dbReference>
<organism evidence="1 2">
    <name type="scientific">Phlebia brevispora</name>
    <dbReference type="NCBI Taxonomy" id="194682"/>
    <lineage>
        <taxon>Eukaryota</taxon>
        <taxon>Fungi</taxon>
        <taxon>Dikarya</taxon>
        <taxon>Basidiomycota</taxon>
        <taxon>Agaricomycotina</taxon>
        <taxon>Agaricomycetes</taxon>
        <taxon>Polyporales</taxon>
        <taxon>Meruliaceae</taxon>
        <taxon>Phlebia</taxon>
    </lineage>
</organism>
<comment type="caution">
    <text evidence="1">The sequence shown here is derived from an EMBL/GenBank/DDBJ whole genome shotgun (WGS) entry which is preliminary data.</text>
</comment>
<accession>A0ACC1T5N0</accession>
<dbReference type="Proteomes" id="UP001148662">
    <property type="component" value="Unassembled WGS sequence"/>
</dbReference>
<name>A0ACC1T5N0_9APHY</name>